<dbReference type="Proteomes" id="UP000177082">
    <property type="component" value="Unassembled WGS sequence"/>
</dbReference>
<dbReference type="InterPro" id="IPR029044">
    <property type="entry name" value="Nucleotide-diphossugar_trans"/>
</dbReference>
<proteinExistence type="predicted"/>
<evidence type="ECO:0000313" key="2">
    <source>
        <dbReference type="EMBL" id="OGM62396.1"/>
    </source>
</evidence>
<feature type="domain" description="Glycosyltransferase 2-like" evidence="1">
    <location>
        <begin position="12"/>
        <end position="144"/>
    </location>
</feature>
<dbReference type="SUPFAM" id="SSF53448">
    <property type="entry name" value="Nucleotide-diphospho-sugar transferases"/>
    <property type="match status" value="1"/>
</dbReference>
<dbReference type="PANTHER" id="PTHR43630">
    <property type="entry name" value="POLY-BETA-1,6-N-ACETYL-D-GLUCOSAMINE SYNTHASE"/>
    <property type="match status" value="1"/>
</dbReference>
<dbReference type="STRING" id="1802519.A2961_03440"/>
<protein>
    <recommendedName>
        <fullName evidence="1">Glycosyltransferase 2-like domain-containing protein</fullName>
    </recommendedName>
</protein>
<evidence type="ECO:0000259" key="1">
    <source>
        <dbReference type="Pfam" id="PF00535"/>
    </source>
</evidence>
<dbReference type="EMBL" id="MGHF01000027">
    <property type="protein sequence ID" value="OGM62396.1"/>
    <property type="molecule type" value="Genomic_DNA"/>
</dbReference>
<reference evidence="2 3" key="1">
    <citation type="journal article" date="2016" name="Nat. Commun.">
        <title>Thousands of microbial genomes shed light on interconnected biogeochemical processes in an aquifer system.</title>
        <authorList>
            <person name="Anantharaman K."/>
            <person name="Brown C.T."/>
            <person name="Hug L.A."/>
            <person name="Sharon I."/>
            <person name="Castelle C.J."/>
            <person name="Probst A.J."/>
            <person name="Thomas B.C."/>
            <person name="Singh A."/>
            <person name="Wilkins M.J."/>
            <person name="Karaoz U."/>
            <person name="Brodie E.L."/>
            <person name="Williams K.H."/>
            <person name="Hubbard S.S."/>
            <person name="Banfield J.F."/>
        </authorList>
    </citation>
    <scope>NUCLEOTIDE SEQUENCE [LARGE SCALE GENOMIC DNA]</scope>
</reference>
<comment type="caution">
    <text evidence="2">The sequence shown here is derived from an EMBL/GenBank/DDBJ whole genome shotgun (WGS) entry which is preliminary data.</text>
</comment>
<sequence>MNKISTVVTFTPGYDSLNNLEKCISSVSGFTDEVVVVVNGKSEEISKIAKKFNAVLFSHEFVNYVERLRNFGIQKAKLDWVLILDPDEELQGSLAKKLKGVVKSDLVNYVLVPRKNIIFGKWMKHSRWWPDYNVRFFKKGEVSWSDEIHVPPVTLGRGMEIPINQDLALVHHHYGSIEEYLERMGRYTTIQAVTLKSEGYKFKWQDLLAKPTSEFLSRYFAGFGYKDGLHGLVVASLQAISEFVLYLKLWQVSKFKEVDVVPEDLFKIVKKHRREFDWWVINSFLKSASAPRKLILKIYRKFFLR</sequence>
<gene>
    <name evidence="2" type="ORF">A2961_03440</name>
</gene>
<name>A0A1F8BEA9_9BACT</name>
<organism evidence="2 3">
    <name type="scientific">Candidatus Woesebacteria bacterium RIFCSPLOWO2_01_FULL_39_21</name>
    <dbReference type="NCBI Taxonomy" id="1802519"/>
    <lineage>
        <taxon>Bacteria</taxon>
        <taxon>Candidatus Woeseibacteriota</taxon>
    </lineage>
</organism>
<evidence type="ECO:0000313" key="3">
    <source>
        <dbReference type="Proteomes" id="UP000177082"/>
    </source>
</evidence>
<accession>A0A1F8BEA9</accession>
<dbReference type="Gene3D" id="3.90.550.10">
    <property type="entry name" value="Spore Coat Polysaccharide Biosynthesis Protein SpsA, Chain A"/>
    <property type="match status" value="1"/>
</dbReference>
<dbReference type="InterPro" id="IPR001173">
    <property type="entry name" value="Glyco_trans_2-like"/>
</dbReference>
<dbReference type="CDD" id="cd02511">
    <property type="entry name" value="Beta4Glucosyltransferase"/>
    <property type="match status" value="1"/>
</dbReference>
<dbReference type="PANTHER" id="PTHR43630:SF2">
    <property type="entry name" value="GLYCOSYLTRANSFERASE"/>
    <property type="match status" value="1"/>
</dbReference>
<dbReference type="AlphaFoldDB" id="A0A1F8BEA9"/>
<dbReference type="Pfam" id="PF00535">
    <property type="entry name" value="Glycos_transf_2"/>
    <property type="match status" value="1"/>
</dbReference>